<name>K5VP63_AGABU</name>
<dbReference type="GeneID" id="18827469"/>
<dbReference type="OrthoDB" id="76215at2759"/>
<organism evidence="2 3">
    <name type="scientific">Agaricus bisporus var. burnettii (strain JB137-S8 / ATCC MYA-4627 / FGSC 10392)</name>
    <name type="common">White button mushroom</name>
    <dbReference type="NCBI Taxonomy" id="597362"/>
    <lineage>
        <taxon>Eukaryota</taxon>
        <taxon>Fungi</taxon>
        <taxon>Dikarya</taxon>
        <taxon>Basidiomycota</taxon>
        <taxon>Agaricomycotina</taxon>
        <taxon>Agaricomycetes</taxon>
        <taxon>Agaricomycetidae</taxon>
        <taxon>Agaricales</taxon>
        <taxon>Agaricineae</taxon>
        <taxon>Agaricaceae</taxon>
        <taxon>Agaricus</taxon>
    </lineage>
</organism>
<sequence>MPPTSIKLVVKAPKTPQNAKWSSSCDATLIDTLKIEQAKGNQADNSWKACVWTACEKALEGSEVISKGALKRARGCQDHFTVLRGHCLTVQRLTQLSGWSWDSVRHCVSATDEQ</sequence>
<dbReference type="OMA" id="WTACEVA"/>
<evidence type="ECO:0000313" key="3">
    <source>
        <dbReference type="Proteomes" id="UP000008493"/>
    </source>
</evidence>
<dbReference type="InParanoid" id="K5VP63"/>
<gene>
    <name evidence="2" type="ORF">AGABI1DRAFT_131571</name>
</gene>
<dbReference type="Pfam" id="PF12776">
    <property type="entry name" value="Myb_DNA-bind_3"/>
    <property type="match status" value="1"/>
</dbReference>
<dbReference type="RefSeq" id="XP_007333204.1">
    <property type="nucleotide sequence ID" value="XM_007333142.1"/>
</dbReference>
<dbReference type="EMBL" id="JH971404">
    <property type="protein sequence ID" value="EKM76254.1"/>
    <property type="molecule type" value="Genomic_DNA"/>
</dbReference>
<proteinExistence type="predicted"/>
<accession>K5VP63</accession>
<feature type="domain" description="Myb/SANT-like" evidence="1">
    <location>
        <begin position="20"/>
        <end position="113"/>
    </location>
</feature>
<evidence type="ECO:0000313" key="2">
    <source>
        <dbReference type="EMBL" id="EKM76254.1"/>
    </source>
</evidence>
<dbReference type="AlphaFoldDB" id="K5VP63"/>
<protein>
    <recommendedName>
        <fullName evidence="1">Myb/SANT-like domain-containing protein</fullName>
    </recommendedName>
</protein>
<dbReference type="InterPro" id="IPR024752">
    <property type="entry name" value="Myb/SANT-like_dom"/>
</dbReference>
<reference evidence="3" key="1">
    <citation type="journal article" date="2012" name="Proc. Natl. Acad. Sci. U.S.A.">
        <title>Genome sequence of the button mushroom Agaricus bisporus reveals mechanisms governing adaptation to a humic-rich ecological niche.</title>
        <authorList>
            <person name="Morin E."/>
            <person name="Kohler A."/>
            <person name="Baker A.R."/>
            <person name="Foulongne-Oriol M."/>
            <person name="Lombard V."/>
            <person name="Nagy L.G."/>
            <person name="Ohm R.A."/>
            <person name="Patyshakuliyeva A."/>
            <person name="Brun A."/>
            <person name="Aerts A.L."/>
            <person name="Bailey A.M."/>
            <person name="Billette C."/>
            <person name="Coutinho P.M."/>
            <person name="Deakin G."/>
            <person name="Doddapaneni H."/>
            <person name="Floudas D."/>
            <person name="Grimwood J."/>
            <person name="Hilden K."/>
            <person name="Kuees U."/>
            <person name="LaButti K.M."/>
            <person name="Lapidus A."/>
            <person name="Lindquist E.A."/>
            <person name="Lucas S.M."/>
            <person name="Murat C."/>
            <person name="Riley R.W."/>
            <person name="Salamov A.A."/>
            <person name="Schmutz J."/>
            <person name="Subramanian V."/>
            <person name="Woesten H.A.B."/>
            <person name="Xu J."/>
            <person name="Eastwood D.C."/>
            <person name="Foster G.D."/>
            <person name="Sonnenberg A.S."/>
            <person name="Cullen D."/>
            <person name="de Vries R.P."/>
            <person name="Lundell T."/>
            <person name="Hibbett D.S."/>
            <person name="Henrissat B."/>
            <person name="Burton K.S."/>
            <person name="Kerrigan R.W."/>
            <person name="Challen M.P."/>
            <person name="Grigoriev I.V."/>
            <person name="Martin F."/>
        </authorList>
    </citation>
    <scope>NUCLEOTIDE SEQUENCE [LARGE SCALE GENOMIC DNA]</scope>
    <source>
        <strain evidence="3">JB137-S8 / ATCC MYA-4627 / FGSC 10392</strain>
    </source>
</reference>
<dbReference type="HOGENOM" id="CLU_2120361_0_0_1"/>
<keyword evidence="3" id="KW-1185">Reference proteome</keyword>
<dbReference type="Proteomes" id="UP000008493">
    <property type="component" value="Unassembled WGS sequence"/>
</dbReference>
<dbReference type="KEGG" id="abp:AGABI1DRAFT131571"/>
<evidence type="ECO:0000259" key="1">
    <source>
        <dbReference type="Pfam" id="PF12776"/>
    </source>
</evidence>